<dbReference type="OrthoDB" id="5987010at2759"/>
<feature type="compositionally biased region" description="Basic and acidic residues" evidence="4">
    <location>
        <begin position="701"/>
        <end position="732"/>
    </location>
</feature>
<dbReference type="GO" id="GO:0043197">
    <property type="term" value="C:dendritic spine"/>
    <property type="evidence" value="ECO:0007669"/>
    <property type="project" value="TreeGrafter"/>
</dbReference>
<evidence type="ECO:0000256" key="4">
    <source>
        <dbReference type="SAM" id="MobiDB-lite"/>
    </source>
</evidence>
<sequence length="1299" mass="144042">MLDNVICPYIKFHWQVEEVWNVYCQVNFFQMADSDSDGQELTISEQKNVGTEHSKEKRKGKHTISEKERLKKRGVSKPGRAVVISGGSTEPQLDDVPVDLSADHKDLVMEYSDIFEPSEDAGFIDIQDGDAISESSDTEVVAHTREEIQYDNPETSSESDSENEGNQGPPPLDSDEDDDEGSDVDGIDGPPPLHSDDNAENTDNGDELVTSPDSGSREDLSSRRAPVPRERRGVKSSDDSDSDSEREVPPPLDSEDEGEEKVETQIPKQDQSDDPDDDVEDDKESDHEAVLDTIENENVASVADEVSSSLVPVEESHEDEKEESEDEGETGDTVGSEFDEKGTVKSDHDHNVSHTFREEEARRDDSDHDSDESQEFVPIEDDNELEWDVEDFDVPEHKTVKRTSKVNKEVQEVDKLKKTFLDTLKSEAEGMKVVRTEQKADSKKKVDKGVREKKILEDDKERALGSSKDLETKDLKPESGKYPRKVTKDNPGNNEHVKVEKKVVKDLVVKDKSKTVVSSKPVDNAAKPKKGKVKAADKNLEETNKQQTEKLKKGFKESSKVTKTSAMEREGISKAGNVKSASVSSLPIGADVQRRNQPTKEKKKTRPVIDFRADSRSHNQTDEVHVAANQPRKEAKKPRKSDSDSTSDSLTRKKPQKTTSSESVSSKKQKSSSTTTTTRGEREKSSEKAEVRKNKSKRTASKPDESDQEEEISRERKKRSDAPVKNPGESKSKPRGRPTRHKSRHKREEDPADLPDVGFVGSKPNRRQTRPMSEVIPGGVPYSSRRKDKRQSLQLSYNGSSTDDDERTNRAAEVKKTGTFAVGLASRNIEHSEPAGESDSEHEETCEYCAAEKAAANKARERNPESGKVNTVSCSASYVFKMVSDVFEFNIPEVRLFFRFCEHKDHDVLPIAWDGPHHPRNLLLGVVYTAKYLGSSQIMSPQAPNKAVRMEQAQEAVGRIKVPEGEDQPTTDIDFFISTERLKVVNSTTKEVMLDHSLRSVSFIADIGDVLVLMARQQSEERANKEVLKPSQILASVGTAQTDHKNVKITCHVFQAPEAQVIAKSIGQAFNVAYQEFLRQNGLSEDVIEDAEYNGVLEAQKILGEDLSLLSDENSAKEVIVNKKPAEILGVMIVESGWGSMIPCAIIAHLAKDGPAAKSGRLNVGDQILSVNGTSLVGLPLLECQNIIKGIRPETKVVMKIVSCPPTVQVVVNRPDTKYQLGFSVQNGMICSLMRGSIAERGGVRVGHRIIEINGESVVATSHQHIVELLATTVGEIRMKTMPASMYRLLVGLETPQHI</sequence>
<comment type="caution">
    <text evidence="7">The sequence shown here is derived from an EMBL/GenBank/DDBJ whole genome shotgun (WGS) entry which is preliminary data.</text>
</comment>
<feature type="region of interest" description="Disordered" evidence="4">
    <location>
        <begin position="427"/>
        <end position="846"/>
    </location>
</feature>
<dbReference type="InterPro" id="IPR001478">
    <property type="entry name" value="PDZ"/>
</dbReference>
<evidence type="ECO:0008006" key="9">
    <source>
        <dbReference type="Google" id="ProtNLM"/>
    </source>
</evidence>
<accession>A0A3M6UX52</accession>
<dbReference type="SMART" id="SM00228">
    <property type="entry name" value="PDZ"/>
    <property type="match status" value="2"/>
</dbReference>
<feature type="region of interest" description="Disordered" evidence="4">
    <location>
        <begin position="46"/>
        <end position="97"/>
    </location>
</feature>
<protein>
    <recommendedName>
        <fullName evidence="9">PDZ domain-containing protein</fullName>
    </recommendedName>
</protein>
<organism evidence="7 8">
    <name type="scientific">Pocillopora damicornis</name>
    <name type="common">Cauliflower coral</name>
    <name type="synonym">Millepora damicornis</name>
    <dbReference type="NCBI Taxonomy" id="46731"/>
    <lineage>
        <taxon>Eukaryota</taxon>
        <taxon>Metazoa</taxon>
        <taxon>Cnidaria</taxon>
        <taxon>Anthozoa</taxon>
        <taxon>Hexacorallia</taxon>
        <taxon>Scleractinia</taxon>
        <taxon>Astrocoeniina</taxon>
        <taxon>Pocilloporidae</taxon>
        <taxon>Pocillopora</taxon>
    </lineage>
</organism>
<dbReference type="STRING" id="46731.A0A3M6UX52"/>
<evidence type="ECO:0000313" key="7">
    <source>
        <dbReference type="EMBL" id="RMX58276.1"/>
    </source>
</evidence>
<dbReference type="Pfam" id="PF00595">
    <property type="entry name" value="PDZ"/>
    <property type="match status" value="2"/>
</dbReference>
<feature type="domain" description="PDZ" evidence="6">
    <location>
        <begin position="1209"/>
        <end position="1285"/>
    </location>
</feature>
<feature type="domain" description="PDZ" evidence="6">
    <location>
        <begin position="1118"/>
        <end position="1203"/>
    </location>
</feature>
<dbReference type="CDD" id="cd01208">
    <property type="entry name" value="PTB_X11"/>
    <property type="match status" value="1"/>
</dbReference>
<name>A0A3M6UX52_POCDA</name>
<keyword evidence="8" id="KW-1185">Reference proteome</keyword>
<feature type="compositionally biased region" description="Acidic residues" evidence="4">
    <location>
        <begin position="836"/>
        <end position="846"/>
    </location>
</feature>
<dbReference type="Gene3D" id="2.30.42.10">
    <property type="match status" value="2"/>
</dbReference>
<feature type="compositionally biased region" description="Basic and acidic residues" evidence="4">
    <location>
        <begin position="427"/>
        <end position="481"/>
    </location>
</feature>
<feature type="domain" description="PID" evidence="5">
    <location>
        <begin position="925"/>
        <end position="1092"/>
    </location>
</feature>
<evidence type="ECO:0000259" key="6">
    <source>
        <dbReference type="PROSITE" id="PS50106"/>
    </source>
</evidence>
<feature type="compositionally biased region" description="Basic and acidic residues" evidence="4">
    <location>
        <begin position="534"/>
        <end position="572"/>
    </location>
</feature>
<feature type="compositionally biased region" description="Basic and acidic residues" evidence="4">
    <location>
        <begin position="215"/>
        <end position="248"/>
    </location>
</feature>
<evidence type="ECO:0000313" key="8">
    <source>
        <dbReference type="Proteomes" id="UP000275408"/>
    </source>
</evidence>
<feature type="compositionally biased region" description="Low complexity" evidence="4">
    <location>
        <begin position="657"/>
        <end position="678"/>
    </location>
</feature>
<dbReference type="SMART" id="SM00462">
    <property type="entry name" value="PTB"/>
    <property type="match status" value="1"/>
</dbReference>
<feature type="compositionally biased region" description="Basic and acidic residues" evidence="4">
    <location>
        <begin position="679"/>
        <end position="693"/>
    </location>
</feature>
<dbReference type="SUPFAM" id="SSF50729">
    <property type="entry name" value="PH domain-like"/>
    <property type="match status" value="1"/>
</dbReference>
<feature type="compositionally biased region" description="Polar residues" evidence="4">
    <location>
        <begin position="792"/>
        <end position="801"/>
    </location>
</feature>
<feature type="compositionally biased region" description="Acidic residues" evidence="4">
    <location>
        <begin position="320"/>
        <end position="330"/>
    </location>
</feature>
<gene>
    <name evidence="7" type="ORF">pdam_00000171</name>
</gene>
<dbReference type="InterPro" id="IPR011993">
    <property type="entry name" value="PH-like_dom_sf"/>
</dbReference>
<keyword evidence="2" id="KW-0597">Phosphoprotein</keyword>
<feature type="compositionally biased region" description="Basic and acidic residues" evidence="4">
    <location>
        <begin position="338"/>
        <end position="366"/>
    </location>
</feature>
<reference evidence="7 8" key="1">
    <citation type="journal article" date="2018" name="Sci. Rep.">
        <title>Comparative analysis of the Pocillopora damicornis genome highlights role of immune system in coral evolution.</title>
        <authorList>
            <person name="Cunning R."/>
            <person name="Bay R.A."/>
            <person name="Gillette P."/>
            <person name="Baker A.C."/>
            <person name="Traylor-Knowles N."/>
        </authorList>
    </citation>
    <scope>NUCLEOTIDE SEQUENCE [LARGE SCALE GENOMIC DNA]</scope>
    <source>
        <strain evidence="7">RSMAS</strain>
        <tissue evidence="7">Whole animal</tissue>
    </source>
</reference>
<evidence type="ECO:0000256" key="2">
    <source>
        <dbReference type="ARBA" id="ARBA00022553"/>
    </source>
</evidence>
<keyword evidence="1" id="KW-0813">Transport</keyword>
<feature type="compositionally biased region" description="Acidic residues" evidence="4">
    <location>
        <begin position="367"/>
        <end position="391"/>
    </location>
</feature>
<feature type="compositionally biased region" description="Basic and acidic residues" evidence="4">
    <location>
        <begin position="607"/>
        <end position="625"/>
    </location>
</feature>
<dbReference type="GO" id="GO:0005886">
    <property type="term" value="C:plasma membrane"/>
    <property type="evidence" value="ECO:0007669"/>
    <property type="project" value="TreeGrafter"/>
</dbReference>
<evidence type="ECO:0000259" key="5">
    <source>
        <dbReference type="PROSITE" id="PS01179"/>
    </source>
</evidence>
<dbReference type="Pfam" id="PF00640">
    <property type="entry name" value="PID"/>
    <property type="match status" value="1"/>
</dbReference>
<dbReference type="FunFam" id="2.30.42.10:FF:000007">
    <property type="entry name" value="Amyloid beta A4 protein-binding family A member"/>
    <property type="match status" value="1"/>
</dbReference>
<feature type="compositionally biased region" description="Acidic residues" evidence="4">
    <location>
        <begin position="272"/>
        <end position="283"/>
    </location>
</feature>
<dbReference type="Gene3D" id="2.30.29.30">
    <property type="entry name" value="Pleckstrin-homology domain (PH domain)/Phosphotyrosine-binding domain (PTB)"/>
    <property type="match status" value="1"/>
</dbReference>
<feature type="compositionally biased region" description="Basic and acidic residues" evidence="4">
    <location>
        <begin position="495"/>
        <end position="514"/>
    </location>
</feature>
<dbReference type="Proteomes" id="UP000275408">
    <property type="component" value="Unassembled WGS sequence"/>
</dbReference>
<evidence type="ECO:0000256" key="3">
    <source>
        <dbReference type="ARBA" id="ARBA00022737"/>
    </source>
</evidence>
<keyword evidence="3" id="KW-0677">Repeat</keyword>
<dbReference type="EMBL" id="RCHS01000537">
    <property type="protein sequence ID" value="RMX58276.1"/>
    <property type="molecule type" value="Genomic_DNA"/>
</dbReference>
<dbReference type="InterPro" id="IPR006020">
    <property type="entry name" value="PTB/PI_dom"/>
</dbReference>
<evidence type="ECO:0000256" key="1">
    <source>
        <dbReference type="ARBA" id="ARBA00022448"/>
    </source>
</evidence>
<dbReference type="CDD" id="cd06720">
    <property type="entry name" value="PDZ1_APBA1_3-like"/>
    <property type="match status" value="1"/>
</dbReference>
<dbReference type="PANTHER" id="PTHR12345">
    <property type="entry name" value="SYNTENIN RELATED"/>
    <property type="match status" value="1"/>
</dbReference>
<dbReference type="GO" id="GO:0005737">
    <property type="term" value="C:cytoplasm"/>
    <property type="evidence" value="ECO:0007669"/>
    <property type="project" value="TreeGrafter"/>
</dbReference>
<feature type="compositionally biased region" description="Low complexity" evidence="4">
    <location>
        <begin position="515"/>
        <end position="525"/>
    </location>
</feature>
<feature type="region of interest" description="Disordered" evidence="4">
    <location>
        <begin position="134"/>
        <end position="391"/>
    </location>
</feature>
<dbReference type="PROSITE" id="PS50106">
    <property type="entry name" value="PDZ"/>
    <property type="match status" value="2"/>
</dbReference>
<dbReference type="GO" id="GO:0007268">
    <property type="term" value="P:chemical synaptic transmission"/>
    <property type="evidence" value="ECO:0007669"/>
    <property type="project" value="TreeGrafter"/>
</dbReference>
<dbReference type="InterPro" id="IPR051230">
    <property type="entry name" value="APP-Binding"/>
</dbReference>
<proteinExistence type="predicted"/>
<dbReference type="PANTHER" id="PTHR12345:SF16">
    <property type="entry name" value="X11L, ISOFORM F-RELATED"/>
    <property type="match status" value="1"/>
</dbReference>
<feature type="compositionally biased region" description="Basic residues" evidence="4">
    <location>
        <begin position="733"/>
        <end position="745"/>
    </location>
</feature>
<dbReference type="PROSITE" id="PS01179">
    <property type="entry name" value="PID"/>
    <property type="match status" value="1"/>
</dbReference>
<dbReference type="InterPro" id="IPR036034">
    <property type="entry name" value="PDZ_sf"/>
</dbReference>
<dbReference type="CDD" id="cd06793">
    <property type="entry name" value="PDZ2_APBA1_3-like"/>
    <property type="match status" value="1"/>
</dbReference>
<feature type="compositionally biased region" description="Basic and acidic residues" evidence="4">
    <location>
        <begin position="807"/>
        <end position="816"/>
    </location>
</feature>
<dbReference type="SUPFAM" id="SSF50156">
    <property type="entry name" value="PDZ domain-like"/>
    <property type="match status" value="2"/>
</dbReference>
<feature type="compositionally biased region" description="Acidic residues" evidence="4">
    <location>
        <begin position="173"/>
        <end position="186"/>
    </location>
</feature>